<organism evidence="1 2">
    <name type="scientific">Prosthecobacter dejongeii</name>
    <dbReference type="NCBI Taxonomy" id="48465"/>
    <lineage>
        <taxon>Bacteria</taxon>
        <taxon>Pseudomonadati</taxon>
        <taxon>Verrucomicrobiota</taxon>
        <taxon>Verrucomicrobiia</taxon>
        <taxon>Verrucomicrobiales</taxon>
        <taxon>Verrucomicrobiaceae</taxon>
        <taxon>Prosthecobacter</taxon>
    </lineage>
</organism>
<comment type="caution">
    <text evidence="1">The sequence shown here is derived from an EMBL/GenBank/DDBJ whole genome shotgun (WGS) entry which is preliminary data.</text>
</comment>
<dbReference type="PROSITE" id="PS51257">
    <property type="entry name" value="PROKAR_LIPOPROTEIN"/>
    <property type="match status" value="1"/>
</dbReference>
<reference evidence="1 2" key="1">
    <citation type="submission" date="2020-08" db="EMBL/GenBank/DDBJ databases">
        <title>Genomic Encyclopedia of Type Strains, Phase IV (KMG-IV): sequencing the most valuable type-strain genomes for metagenomic binning, comparative biology and taxonomic classification.</title>
        <authorList>
            <person name="Goeker M."/>
        </authorList>
    </citation>
    <scope>NUCLEOTIDE SEQUENCE [LARGE SCALE GENOMIC DNA]</scope>
    <source>
        <strain evidence="1 2">DSM 12251</strain>
    </source>
</reference>
<accession>A0A7W7YLT1</accession>
<dbReference type="EMBL" id="JACHIF010000005">
    <property type="protein sequence ID" value="MBB5038575.1"/>
    <property type="molecule type" value="Genomic_DNA"/>
</dbReference>
<proteinExistence type="predicted"/>
<dbReference type="RefSeq" id="WP_184209531.1">
    <property type="nucleotide sequence ID" value="NZ_JACHIF010000005.1"/>
</dbReference>
<evidence type="ECO:0000313" key="2">
    <source>
        <dbReference type="Proteomes" id="UP000534294"/>
    </source>
</evidence>
<dbReference type="AlphaFoldDB" id="A0A7W7YLT1"/>
<protein>
    <recommendedName>
        <fullName evidence="3">Lipoprotein</fullName>
    </recommendedName>
</protein>
<sequence length="391" mass="42237">MRSAFLNCASLSLLSLGGLLSSCQLPEEGVTVRRAESASGQTLYTGGGALNVPQRAADINGVARLLAGMETDRGAELGGSWPFHQRQMDALWRRHDLGRGQKLRAWAAQEIGDLQRYRALFYPFSGPDFLFAHELFPSAETYILCGLEPAEPLPDLASLSAGDLAMGLNGLRQSLSSIMDAGYFVTQDMRSDLQSTRFRGTLPVLLAFLARTGATVESVDIVQLDGSGTPVLAAVTGGAAPGLMIRFRQGMGGLKRLFYFRQDLSNGTTRLGGAFLTFVAKQGTPPALVKSASYLMHGSDFSNIRSYLLRSTPGLVQDPSGVPYQDLVQAGLTVDLYGNYQGTLGIFGQQQPDLMAAYRNGQHRVHPVDFGFGYLFNRSTTSILVARRRGP</sequence>
<evidence type="ECO:0000313" key="1">
    <source>
        <dbReference type="EMBL" id="MBB5038575.1"/>
    </source>
</evidence>
<gene>
    <name evidence="1" type="ORF">HNQ64_002838</name>
</gene>
<keyword evidence="2" id="KW-1185">Reference proteome</keyword>
<name>A0A7W7YLT1_9BACT</name>
<dbReference type="Proteomes" id="UP000534294">
    <property type="component" value="Unassembled WGS sequence"/>
</dbReference>
<evidence type="ECO:0008006" key="3">
    <source>
        <dbReference type="Google" id="ProtNLM"/>
    </source>
</evidence>